<dbReference type="EMBL" id="AJWJ01000813">
    <property type="protein sequence ID" value="KAF2068875.1"/>
    <property type="molecule type" value="Genomic_DNA"/>
</dbReference>
<sequence>MTTSNIRNLYGGAIQIDIPARFIDITSFRQVPDHQEIFVDEKTDQSVIIELLERQSHVSDAEAIKYHFEIISDESEISAEKRRVGIIRPITQEEMPNFLPTIPKFMMLAQQRVSKFKESAENIVNLHMALVRLERAKTDLLITFNEAISISTDSSSMKSVQNTNPSNQESIEQLFKSIIKSFIIKDYSLFQNQ</sequence>
<evidence type="ECO:0000313" key="5">
    <source>
        <dbReference type="Proteomes" id="UP000695562"/>
    </source>
</evidence>
<dbReference type="Pfam" id="PF04603">
    <property type="entry name" value="Mog1"/>
    <property type="match status" value="1"/>
</dbReference>
<dbReference type="GO" id="GO:0005085">
    <property type="term" value="F:guanyl-nucleotide exchange factor activity"/>
    <property type="evidence" value="ECO:0007669"/>
    <property type="project" value="TreeGrafter"/>
</dbReference>
<dbReference type="PANTHER" id="PTHR15837">
    <property type="entry name" value="RAN GUANINE NUCLEOTIDE RELEASE FACTOR"/>
    <property type="match status" value="1"/>
</dbReference>
<dbReference type="InterPro" id="IPR007681">
    <property type="entry name" value="Mog1"/>
</dbReference>
<dbReference type="GO" id="GO:0005634">
    <property type="term" value="C:nucleus"/>
    <property type="evidence" value="ECO:0007669"/>
    <property type="project" value="TreeGrafter"/>
</dbReference>
<dbReference type="GO" id="GO:0031267">
    <property type="term" value="F:small GTPase binding"/>
    <property type="evidence" value="ECO:0007669"/>
    <property type="project" value="TreeGrafter"/>
</dbReference>
<protein>
    <submittedName>
        <fullName evidence="4">Uncharacterized protein</fullName>
    </submittedName>
</protein>
<name>A0A8J4PJN4_9MYCE</name>
<evidence type="ECO:0000256" key="3">
    <source>
        <dbReference type="ARBA" id="ARBA00022927"/>
    </source>
</evidence>
<keyword evidence="5" id="KW-1185">Reference proteome</keyword>
<dbReference type="Proteomes" id="UP000695562">
    <property type="component" value="Unassembled WGS sequence"/>
</dbReference>
<dbReference type="AlphaFoldDB" id="A0A8J4PJN4"/>
<evidence type="ECO:0000256" key="1">
    <source>
        <dbReference type="ARBA" id="ARBA00010307"/>
    </source>
</evidence>
<dbReference type="OrthoDB" id="10255285at2759"/>
<dbReference type="Gene3D" id="3.40.1000.10">
    <property type="entry name" value="Mog1/PsbP, alpha/beta/alpha sandwich"/>
    <property type="match status" value="1"/>
</dbReference>
<accession>A0A8J4PJN4</accession>
<comment type="caution">
    <text evidence="4">The sequence shown here is derived from an EMBL/GenBank/DDBJ whole genome shotgun (WGS) entry which is preliminary data.</text>
</comment>
<gene>
    <name evidence="4" type="ORF">CYY_009806</name>
</gene>
<comment type="similarity">
    <text evidence="1">Belongs to the MOG1 family.</text>
</comment>
<evidence type="ECO:0000256" key="2">
    <source>
        <dbReference type="ARBA" id="ARBA00022448"/>
    </source>
</evidence>
<reference evidence="4" key="1">
    <citation type="submission" date="2020-01" db="EMBL/GenBank/DDBJ databases">
        <title>Development of genomics and gene disruption for Polysphondylium violaceum indicates a role for the polyketide synthase stlB in stalk morphogenesis.</title>
        <authorList>
            <person name="Narita B."/>
            <person name="Kawabe Y."/>
            <person name="Kin K."/>
            <person name="Saito T."/>
            <person name="Gibbs R."/>
            <person name="Kuspa A."/>
            <person name="Muzny D."/>
            <person name="Queller D."/>
            <person name="Richards S."/>
            <person name="Strassman J."/>
            <person name="Sucgang R."/>
            <person name="Worley K."/>
            <person name="Schaap P."/>
        </authorList>
    </citation>
    <scope>NUCLEOTIDE SEQUENCE</scope>
    <source>
        <strain evidence="4">QSvi11</strain>
    </source>
</reference>
<keyword evidence="2" id="KW-0813">Transport</keyword>
<dbReference type="InterPro" id="IPR016123">
    <property type="entry name" value="Mog1/PsbP_a/b/a-sand"/>
</dbReference>
<dbReference type="SUPFAM" id="SSF55724">
    <property type="entry name" value="Mog1p/PsbP-like"/>
    <property type="match status" value="1"/>
</dbReference>
<keyword evidence="3" id="KW-0653">Protein transport</keyword>
<dbReference type="PANTHER" id="PTHR15837:SF0">
    <property type="entry name" value="RAN GUANINE NUCLEOTIDE RELEASE FACTOR"/>
    <property type="match status" value="1"/>
</dbReference>
<evidence type="ECO:0000313" key="4">
    <source>
        <dbReference type="EMBL" id="KAF2068875.1"/>
    </source>
</evidence>
<dbReference type="GO" id="GO:0006606">
    <property type="term" value="P:protein import into nucleus"/>
    <property type="evidence" value="ECO:0007669"/>
    <property type="project" value="TreeGrafter"/>
</dbReference>
<organism evidence="4 5">
    <name type="scientific">Polysphondylium violaceum</name>
    <dbReference type="NCBI Taxonomy" id="133409"/>
    <lineage>
        <taxon>Eukaryota</taxon>
        <taxon>Amoebozoa</taxon>
        <taxon>Evosea</taxon>
        <taxon>Eumycetozoa</taxon>
        <taxon>Dictyostelia</taxon>
        <taxon>Dictyosteliales</taxon>
        <taxon>Dictyosteliaceae</taxon>
        <taxon>Polysphondylium</taxon>
    </lineage>
</organism>
<proteinExistence type="inferred from homology"/>